<dbReference type="InterPro" id="IPR002320">
    <property type="entry name" value="Thr-tRNA-ligase_IIa"/>
</dbReference>
<dbReference type="InterPro" id="IPR006195">
    <property type="entry name" value="aa-tRNA-synth_II"/>
</dbReference>
<evidence type="ECO:0000256" key="12">
    <source>
        <dbReference type="ARBA" id="ARBA00049515"/>
    </source>
</evidence>
<dbReference type="SUPFAM" id="SSF55681">
    <property type="entry name" value="Class II aaRS and biotin synthetases"/>
    <property type="match status" value="1"/>
</dbReference>
<keyword evidence="7 13" id="KW-0862">Zinc</keyword>
<dbReference type="Pfam" id="PF00587">
    <property type="entry name" value="tRNA-synt_2b"/>
    <property type="match status" value="1"/>
</dbReference>
<evidence type="ECO:0000256" key="1">
    <source>
        <dbReference type="ARBA" id="ARBA00008226"/>
    </source>
</evidence>
<keyword evidence="8 13" id="KW-0067">ATP-binding</keyword>
<gene>
    <name evidence="13 17" type="primary">thrS</name>
    <name evidence="16" type="ORF">E6K74_01755</name>
    <name evidence="17" type="ORF">E6K77_02180</name>
</gene>
<keyword evidence="6 13" id="KW-0547">Nucleotide-binding</keyword>
<dbReference type="FunFam" id="3.40.50.800:FF:000001">
    <property type="entry name" value="Threonine--tRNA ligase"/>
    <property type="match status" value="1"/>
</dbReference>
<dbReference type="InterPro" id="IPR004154">
    <property type="entry name" value="Anticodon-bd"/>
</dbReference>
<feature type="binding site" evidence="13">
    <location>
        <position position="331"/>
    </location>
    <ligand>
        <name>Zn(2+)</name>
        <dbReference type="ChEBI" id="CHEBI:29105"/>
        <note>catalytic</note>
    </ligand>
</feature>
<evidence type="ECO:0000313" key="16">
    <source>
        <dbReference type="EMBL" id="TMQ55886.1"/>
    </source>
</evidence>
<dbReference type="InterPro" id="IPR045864">
    <property type="entry name" value="aa-tRNA-synth_II/BPL/LPL"/>
</dbReference>
<keyword evidence="4 13" id="KW-0436">Ligase</keyword>
<dbReference type="InterPro" id="IPR036621">
    <property type="entry name" value="Anticodon-bd_dom_sf"/>
</dbReference>
<dbReference type="PROSITE" id="PS50862">
    <property type="entry name" value="AA_TRNA_LIGASE_II"/>
    <property type="match status" value="1"/>
</dbReference>
<keyword evidence="2 13" id="KW-0963">Cytoplasm</keyword>
<evidence type="ECO:0000256" key="9">
    <source>
        <dbReference type="ARBA" id="ARBA00022884"/>
    </source>
</evidence>
<evidence type="ECO:0000256" key="6">
    <source>
        <dbReference type="ARBA" id="ARBA00022741"/>
    </source>
</evidence>
<evidence type="ECO:0000256" key="5">
    <source>
        <dbReference type="ARBA" id="ARBA00022723"/>
    </source>
</evidence>
<keyword evidence="9 13" id="KW-0694">RNA-binding</keyword>
<dbReference type="InterPro" id="IPR012947">
    <property type="entry name" value="tRNA_SAD"/>
</dbReference>
<accession>A0A538TQ99</accession>
<reference evidence="18 19" key="1">
    <citation type="journal article" date="2019" name="Nat. Microbiol.">
        <title>Mediterranean grassland soil C-N compound turnover is dependent on rainfall and depth, and is mediated by genomically divergent microorganisms.</title>
        <authorList>
            <person name="Diamond S."/>
            <person name="Andeer P.F."/>
            <person name="Li Z."/>
            <person name="Crits-Christoph A."/>
            <person name="Burstein D."/>
            <person name="Anantharaman K."/>
            <person name="Lane K.R."/>
            <person name="Thomas B.C."/>
            <person name="Pan C."/>
            <person name="Northen T.R."/>
            <person name="Banfield J.F."/>
        </authorList>
    </citation>
    <scope>NUCLEOTIDE SEQUENCE [LARGE SCALE GENOMIC DNA]</scope>
    <source>
        <strain evidence="16">WS_4</strain>
        <strain evidence="17">WS_7</strain>
    </source>
</reference>
<dbReference type="InterPro" id="IPR047246">
    <property type="entry name" value="ThrRS_anticodon"/>
</dbReference>
<dbReference type="FunFam" id="3.30.930.10:FF:000002">
    <property type="entry name" value="Threonine--tRNA ligase"/>
    <property type="match status" value="1"/>
</dbReference>
<dbReference type="InterPro" id="IPR004095">
    <property type="entry name" value="TGS"/>
</dbReference>
<feature type="domain" description="TGS" evidence="15">
    <location>
        <begin position="1"/>
        <end position="59"/>
    </location>
</feature>
<comment type="similarity">
    <text evidence="1 13">Belongs to the class-II aminoacyl-tRNA synthetase family.</text>
</comment>
<dbReference type="Gene3D" id="3.30.930.10">
    <property type="entry name" value="Bira Bifunctional Protein, Domain 2"/>
    <property type="match status" value="1"/>
</dbReference>
<evidence type="ECO:0000256" key="8">
    <source>
        <dbReference type="ARBA" id="ARBA00022840"/>
    </source>
</evidence>
<comment type="caution">
    <text evidence="13">Lacks conserved residue(s) required for the propagation of feature annotation.</text>
</comment>
<dbReference type="GO" id="GO:0004829">
    <property type="term" value="F:threonine-tRNA ligase activity"/>
    <property type="evidence" value="ECO:0007669"/>
    <property type="project" value="UniProtKB-UniRule"/>
</dbReference>
<dbReference type="Pfam" id="PF07973">
    <property type="entry name" value="tRNA_SAD"/>
    <property type="match status" value="1"/>
</dbReference>
<keyword evidence="11 13" id="KW-0030">Aminoacyl-tRNA synthetase</keyword>
<evidence type="ECO:0000259" key="14">
    <source>
        <dbReference type="PROSITE" id="PS50862"/>
    </source>
</evidence>
<evidence type="ECO:0000256" key="3">
    <source>
        <dbReference type="ARBA" id="ARBA00022555"/>
    </source>
</evidence>
<comment type="subunit">
    <text evidence="13">Homodimer.</text>
</comment>
<dbReference type="GO" id="GO:0005524">
    <property type="term" value="F:ATP binding"/>
    <property type="evidence" value="ECO:0007669"/>
    <property type="project" value="UniProtKB-UniRule"/>
</dbReference>
<dbReference type="CDD" id="cd00771">
    <property type="entry name" value="ThrRS_core"/>
    <property type="match status" value="1"/>
</dbReference>
<comment type="subcellular location">
    <subcellularLocation>
        <location evidence="13">Cytoplasm</location>
    </subcellularLocation>
</comment>
<comment type="caution">
    <text evidence="17">The sequence shown here is derived from an EMBL/GenBank/DDBJ whole genome shotgun (WGS) entry which is preliminary data.</text>
</comment>
<evidence type="ECO:0000256" key="7">
    <source>
        <dbReference type="ARBA" id="ARBA00022833"/>
    </source>
</evidence>
<keyword evidence="5 13" id="KW-0479">Metal-binding</keyword>
<dbReference type="CDD" id="cd00860">
    <property type="entry name" value="ThrRS_anticodon"/>
    <property type="match status" value="1"/>
</dbReference>
<dbReference type="SMART" id="SM00863">
    <property type="entry name" value="tRNA_SAD"/>
    <property type="match status" value="1"/>
</dbReference>
<dbReference type="HAMAP" id="MF_00184">
    <property type="entry name" value="Thr_tRNA_synth"/>
    <property type="match status" value="1"/>
</dbReference>
<dbReference type="EMBL" id="VBOU01000011">
    <property type="protein sequence ID" value="TMQ55886.1"/>
    <property type="molecule type" value="Genomic_DNA"/>
</dbReference>
<dbReference type="SUPFAM" id="SSF55186">
    <property type="entry name" value="ThrRS/AlaRS common domain"/>
    <property type="match status" value="1"/>
</dbReference>
<dbReference type="Gene3D" id="3.30.54.20">
    <property type="match status" value="1"/>
</dbReference>
<evidence type="ECO:0000256" key="2">
    <source>
        <dbReference type="ARBA" id="ARBA00022490"/>
    </source>
</evidence>
<dbReference type="Proteomes" id="UP000319829">
    <property type="component" value="Unassembled WGS sequence"/>
</dbReference>
<evidence type="ECO:0000256" key="13">
    <source>
        <dbReference type="HAMAP-Rule" id="MF_00184"/>
    </source>
</evidence>
<comment type="catalytic activity">
    <reaction evidence="12 13">
        <text>tRNA(Thr) + L-threonine + ATP = L-threonyl-tRNA(Thr) + AMP + diphosphate + H(+)</text>
        <dbReference type="Rhea" id="RHEA:24624"/>
        <dbReference type="Rhea" id="RHEA-COMP:9670"/>
        <dbReference type="Rhea" id="RHEA-COMP:9704"/>
        <dbReference type="ChEBI" id="CHEBI:15378"/>
        <dbReference type="ChEBI" id="CHEBI:30616"/>
        <dbReference type="ChEBI" id="CHEBI:33019"/>
        <dbReference type="ChEBI" id="CHEBI:57926"/>
        <dbReference type="ChEBI" id="CHEBI:78442"/>
        <dbReference type="ChEBI" id="CHEBI:78534"/>
        <dbReference type="ChEBI" id="CHEBI:456215"/>
        <dbReference type="EC" id="6.1.1.3"/>
    </reaction>
</comment>
<feature type="domain" description="Aminoacyl-transfer RNA synthetases class-II family profile" evidence="14">
    <location>
        <begin position="239"/>
        <end position="535"/>
    </location>
</feature>
<dbReference type="CDD" id="cd01667">
    <property type="entry name" value="TGS_ThrRS"/>
    <property type="match status" value="1"/>
</dbReference>
<dbReference type="FunFam" id="3.30.980.10:FF:000005">
    <property type="entry name" value="Threonyl-tRNA synthetase, mitochondrial"/>
    <property type="match status" value="1"/>
</dbReference>
<dbReference type="PRINTS" id="PR01047">
    <property type="entry name" value="TRNASYNTHTHR"/>
</dbReference>
<evidence type="ECO:0000313" key="17">
    <source>
        <dbReference type="EMBL" id="TMQ65778.1"/>
    </source>
</evidence>
<dbReference type="GO" id="GO:0046872">
    <property type="term" value="F:metal ion binding"/>
    <property type="evidence" value="ECO:0007669"/>
    <property type="project" value="UniProtKB-KW"/>
</dbReference>
<dbReference type="Gene3D" id="3.40.50.800">
    <property type="entry name" value="Anticodon-binding domain"/>
    <property type="match status" value="1"/>
</dbReference>
<name>A0A538TQ99_UNCEI</name>
<evidence type="ECO:0000313" key="18">
    <source>
        <dbReference type="Proteomes" id="UP000317366"/>
    </source>
</evidence>
<feature type="binding site" evidence="13">
    <location>
        <position position="512"/>
    </location>
    <ligand>
        <name>Zn(2+)</name>
        <dbReference type="ChEBI" id="CHEBI:29105"/>
        <note>catalytic</note>
    </ligand>
</feature>
<dbReference type="PROSITE" id="PS51880">
    <property type="entry name" value="TGS"/>
    <property type="match status" value="1"/>
</dbReference>
<dbReference type="Proteomes" id="UP000317366">
    <property type="component" value="Unassembled WGS sequence"/>
</dbReference>
<dbReference type="NCBIfam" id="TIGR00418">
    <property type="entry name" value="thrS"/>
    <property type="match status" value="1"/>
</dbReference>
<dbReference type="SUPFAM" id="SSF52954">
    <property type="entry name" value="Class II aaRS ABD-related"/>
    <property type="match status" value="1"/>
</dbReference>
<dbReference type="EMBL" id="VBOX01000015">
    <property type="protein sequence ID" value="TMQ65778.1"/>
    <property type="molecule type" value="Genomic_DNA"/>
</dbReference>
<dbReference type="GO" id="GO:0000049">
    <property type="term" value="F:tRNA binding"/>
    <property type="evidence" value="ECO:0007669"/>
    <property type="project" value="UniProtKB-KW"/>
</dbReference>
<dbReference type="Pfam" id="PF03129">
    <property type="entry name" value="HGTP_anticodon"/>
    <property type="match status" value="1"/>
</dbReference>
<organism evidence="17 18">
    <name type="scientific">Eiseniibacteriota bacterium</name>
    <dbReference type="NCBI Taxonomy" id="2212470"/>
    <lineage>
        <taxon>Bacteria</taxon>
        <taxon>Candidatus Eiseniibacteriota</taxon>
    </lineage>
</organism>
<dbReference type="EC" id="6.1.1.3" evidence="13"/>
<sequence length="637" mass="73469">MKLEIDGRSFEASEGTTLDELFVKSFREGFKQGIAAKLNGKVVDFHTPIRESGRVELIPLDSPEGLRVLRHSTAHLMASAVLKLFPDAKLAIGPAIEEGFYYDFQVDRPFQPEDLAEIESWMHKIAEEDHPFVRGEMKRDDALREFRAKQEPFKVELIEGIPDETVSTYTHSFFTDLCRGPHVPRTRVLKSFKLLSVAGAYWRGDSNRPMLQRIYGTAFPNKDLLQQHLARIEEAKKRDHRKLGQELDLYSIQEDAGGGLIFWHPHGAAMRRVIEDFWKDEHLRRGYQLVNTPHIAQVELWQRSGHTNFYRENMYFLQADEKEYVLKPMNCPFHVLIFKRRKNSYRDLPVRIAELGTVYRLEKSGVLHGLARVRGFTQDDAHLFCTRDQVESELAQALDFARFMLQTFGFKEYQVDLSVRDAKRKQDYMGSDEDWALAEGALERVVQASGLPYHRAEGEAVFYGPKIDIKLTDAIGRPWQCGTIQFDFNQARRFDINYVGSDGQEHQVFMIHRALLGSLERFFATLIEHYGGDFPLWLAPVQARLITIADAQIPYAEEIRRILLDRGIRVEADLREEKMGAKIRDAELLKIPYMLVLGRREAEERTVSVRSRHKGNEGAVKLEEFVEKVVAESAARQ</sequence>
<keyword evidence="3 13" id="KW-0820">tRNA-binding</keyword>
<evidence type="ECO:0000313" key="19">
    <source>
        <dbReference type="Proteomes" id="UP000319829"/>
    </source>
</evidence>
<dbReference type="GO" id="GO:0005737">
    <property type="term" value="C:cytoplasm"/>
    <property type="evidence" value="ECO:0007669"/>
    <property type="project" value="UniProtKB-SubCell"/>
</dbReference>
<dbReference type="InterPro" id="IPR002314">
    <property type="entry name" value="aa-tRNA-synt_IIb"/>
</dbReference>
<feature type="binding site" evidence="13">
    <location>
        <position position="382"/>
    </location>
    <ligand>
        <name>Zn(2+)</name>
        <dbReference type="ChEBI" id="CHEBI:29105"/>
        <note>catalytic</note>
    </ligand>
</feature>
<dbReference type="Gene3D" id="3.30.980.10">
    <property type="entry name" value="Threonyl-trna Synthetase, Chain A, domain 2"/>
    <property type="match status" value="1"/>
</dbReference>
<dbReference type="GO" id="GO:0006435">
    <property type="term" value="P:threonyl-tRNA aminoacylation"/>
    <property type="evidence" value="ECO:0007669"/>
    <property type="project" value="UniProtKB-UniRule"/>
</dbReference>
<dbReference type="PANTHER" id="PTHR11451">
    <property type="entry name" value="THREONINE-TRNA LIGASE"/>
    <property type="match status" value="1"/>
</dbReference>
<proteinExistence type="inferred from homology"/>
<dbReference type="InterPro" id="IPR033728">
    <property type="entry name" value="ThrRS_core"/>
</dbReference>
<evidence type="ECO:0000256" key="10">
    <source>
        <dbReference type="ARBA" id="ARBA00022917"/>
    </source>
</evidence>
<evidence type="ECO:0000256" key="4">
    <source>
        <dbReference type="ARBA" id="ARBA00022598"/>
    </source>
</evidence>
<dbReference type="InterPro" id="IPR018163">
    <property type="entry name" value="Thr/Ala-tRNA-synth_IIc_edit"/>
</dbReference>
<protein>
    <recommendedName>
        <fullName evidence="13">Threonine--tRNA ligase</fullName>
        <ecNumber evidence="13">6.1.1.3</ecNumber>
    </recommendedName>
    <alternativeName>
        <fullName evidence="13">Threonyl-tRNA synthetase</fullName>
        <shortName evidence="13">ThrRS</shortName>
    </alternativeName>
</protein>
<evidence type="ECO:0000256" key="11">
    <source>
        <dbReference type="ARBA" id="ARBA00023146"/>
    </source>
</evidence>
<dbReference type="AlphaFoldDB" id="A0A538TQ99"/>
<keyword evidence="10 13" id="KW-0648">Protein biosynthesis</keyword>
<evidence type="ECO:0000259" key="15">
    <source>
        <dbReference type="PROSITE" id="PS51880"/>
    </source>
</evidence>
<comment type="cofactor">
    <cofactor evidence="13">
        <name>Zn(2+)</name>
        <dbReference type="ChEBI" id="CHEBI:29105"/>
    </cofactor>
    <text evidence="13">Binds 1 zinc ion per subunit.</text>
</comment>
<dbReference type="PANTHER" id="PTHR11451:SF44">
    <property type="entry name" value="THREONINE--TRNA LIGASE, CHLOROPLASTIC_MITOCHONDRIAL 2"/>
    <property type="match status" value="1"/>
</dbReference>